<comment type="caution">
    <text evidence="3">The sequence shown here is derived from an EMBL/GenBank/DDBJ whole genome shotgun (WGS) entry which is preliminary data.</text>
</comment>
<dbReference type="AlphaFoldDB" id="A0A9E2L0P1"/>
<dbReference type="EMBL" id="JAHLFV010000078">
    <property type="protein sequence ID" value="MBU3849609.1"/>
    <property type="molecule type" value="Genomic_DNA"/>
</dbReference>
<dbReference type="Proteomes" id="UP000823914">
    <property type="component" value="Unassembled WGS sequence"/>
</dbReference>
<evidence type="ECO:0000256" key="1">
    <source>
        <dbReference type="SAM" id="MobiDB-lite"/>
    </source>
</evidence>
<keyword evidence="2" id="KW-0732">Signal</keyword>
<evidence type="ECO:0000313" key="3">
    <source>
        <dbReference type="EMBL" id="MBU3849609.1"/>
    </source>
</evidence>
<evidence type="ECO:0000313" key="4">
    <source>
        <dbReference type="Proteomes" id="UP000823914"/>
    </source>
</evidence>
<gene>
    <name evidence="3" type="ORF">IAA16_03490</name>
</gene>
<name>A0A9E2L0P1_9SPIR</name>
<evidence type="ECO:0000256" key="2">
    <source>
        <dbReference type="SAM" id="SignalP"/>
    </source>
</evidence>
<protein>
    <submittedName>
        <fullName evidence="3">TraB/GumN family protein</fullName>
    </submittedName>
</protein>
<reference evidence="3" key="1">
    <citation type="journal article" date="2021" name="PeerJ">
        <title>Extensive microbial diversity within the chicken gut microbiome revealed by metagenomics and culture.</title>
        <authorList>
            <person name="Gilroy R."/>
            <person name="Ravi A."/>
            <person name="Getino M."/>
            <person name="Pursley I."/>
            <person name="Horton D.L."/>
            <person name="Alikhan N.F."/>
            <person name="Baker D."/>
            <person name="Gharbi K."/>
            <person name="Hall N."/>
            <person name="Watson M."/>
            <person name="Adriaenssens E.M."/>
            <person name="Foster-Nyarko E."/>
            <person name="Jarju S."/>
            <person name="Secka A."/>
            <person name="Antonio M."/>
            <person name="Oren A."/>
            <person name="Chaudhuri R.R."/>
            <person name="La Ragione R."/>
            <person name="Hildebrand F."/>
            <person name="Pallen M.J."/>
        </authorList>
    </citation>
    <scope>NUCLEOTIDE SEQUENCE</scope>
    <source>
        <strain evidence="3">Gambia15-2214</strain>
    </source>
</reference>
<feature type="region of interest" description="Disordered" evidence="1">
    <location>
        <begin position="81"/>
        <end position="112"/>
    </location>
</feature>
<proteinExistence type="predicted"/>
<feature type="signal peptide" evidence="2">
    <location>
        <begin position="1"/>
        <end position="22"/>
    </location>
</feature>
<sequence>MKKSFFSVSLFVLLFCMGCRTADNLSSLSHSQEIPSPRQIKIIPQKERFLWKIEVPADYNSIGPADYKSIGPADYNSIGPADINLYPPTDTGSESEQDTTNRSGNTSQSSPEKETIIYLLGTPQIDSLFLGSENLSQVEFSVMEYFSKSHEVFTDLNFEDLNKSDELTQKIKETLVLGPQGYYLPITGFLNIQENKILQEIIQWKLGKDYTREQYFSTIVFPPWYWTFLLNTYNHRFFGYEPNDSPDMVLFYLAQATGKHITSIWNTEKQAESLSFGTFEEQLSVLKAAMQLYKHESAGNTLKLLEEAYLSNDTPSIKEILQTIQTDRADFYTTTGSRHYIDAAFTERVDLWTQTIMNLVQEKNKTFFIFTDLSLILQEDGIIDRLVDAGFVLTSW</sequence>
<feature type="compositionally biased region" description="Polar residues" evidence="1">
    <location>
        <begin position="90"/>
        <end position="110"/>
    </location>
</feature>
<reference evidence="3" key="2">
    <citation type="submission" date="2021-04" db="EMBL/GenBank/DDBJ databases">
        <authorList>
            <person name="Gilroy R."/>
        </authorList>
    </citation>
    <scope>NUCLEOTIDE SEQUENCE</scope>
    <source>
        <strain evidence="3">Gambia15-2214</strain>
    </source>
</reference>
<dbReference type="Pfam" id="PF01963">
    <property type="entry name" value="TraB_PrgY_gumN"/>
    <property type="match status" value="1"/>
</dbReference>
<organism evidence="3 4">
    <name type="scientific">Candidatus Treponema excrementipullorum</name>
    <dbReference type="NCBI Taxonomy" id="2838768"/>
    <lineage>
        <taxon>Bacteria</taxon>
        <taxon>Pseudomonadati</taxon>
        <taxon>Spirochaetota</taxon>
        <taxon>Spirochaetia</taxon>
        <taxon>Spirochaetales</taxon>
        <taxon>Treponemataceae</taxon>
        <taxon>Treponema</taxon>
    </lineage>
</organism>
<feature type="chain" id="PRO_5039337449" evidence="2">
    <location>
        <begin position="23"/>
        <end position="396"/>
    </location>
</feature>
<dbReference type="InterPro" id="IPR002816">
    <property type="entry name" value="TraB/PrgY/GumN_fam"/>
</dbReference>
<accession>A0A9E2L0P1</accession>